<feature type="domain" description="Glycosyl transferase family 1" evidence="2">
    <location>
        <begin position="240"/>
        <end position="395"/>
    </location>
</feature>
<protein>
    <submittedName>
        <fullName evidence="3">Glycosyltransferase</fullName>
    </submittedName>
</protein>
<reference evidence="3" key="1">
    <citation type="journal article" date="2020" name="mSystems">
        <title>Genome- and Community-Level Interaction Insights into Carbon Utilization and Element Cycling Functions of Hydrothermarchaeota in Hydrothermal Sediment.</title>
        <authorList>
            <person name="Zhou Z."/>
            <person name="Liu Y."/>
            <person name="Xu W."/>
            <person name="Pan J."/>
            <person name="Luo Z.H."/>
            <person name="Li M."/>
        </authorList>
    </citation>
    <scope>NUCLEOTIDE SEQUENCE [LARGE SCALE GENOMIC DNA]</scope>
    <source>
        <strain evidence="3">SpSt-1105</strain>
    </source>
</reference>
<dbReference type="SUPFAM" id="SSF53756">
    <property type="entry name" value="UDP-Glycosyltransferase/glycogen phosphorylase"/>
    <property type="match status" value="1"/>
</dbReference>
<comment type="caution">
    <text evidence="3">The sequence shown here is derived from an EMBL/GenBank/DDBJ whole genome shotgun (WGS) entry which is preliminary data.</text>
</comment>
<dbReference type="PANTHER" id="PTHR46401">
    <property type="entry name" value="GLYCOSYLTRANSFERASE WBBK-RELATED"/>
    <property type="match status" value="1"/>
</dbReference>
<dbReference type="GO" id="GO:0016757">
    <property type="term" value="F:glycosyltransferase activity"/>
    <property type="evidence" value="ECO:0007669"/>
    <property type="project" value="InterPro"/>
</dbReference>
<accession>A0A7J3Z6K4</accession>
<dbReference type="PANTHER" id="PTHR46401:SF2">
    <property type="entry name" value="GLYCOSYLTRANSFERASE WBBK-RELATED"/>
    <property type="match status" value="1"/>
</dbReference>
<dbReference type="InterPro" id="IPR001296">
    <property type="entry name" value="Glyco_trans_1"/>
</dbReference>
<evidence type="ECO:0000256" key="1">
    <source>
        <dbReference type="ARBA" id="ARBA00022679"/>
    </source>
</evidence>
<dbReference type="Gene3D" id="3.40.50.2000">
    <property type="entry name" value="Glycogen Phosphorylase B"/>
    <property type="match status" value="2"/>
</dbReference>
<gene>
    <name evidence="3" type="ORF">ENM66_03010</name>
</gene>
<evidence type="ECO:0000259" key="2">
    <source>
        <dbReference type="Pfam" id="PF00534"/>
    </source>
</evidence>
<proteinExistence type="predicted"/>
<evidence type="ECO:0000313" key="3">
    <source>
        <dbReference type="EMBL" id="HHQ50302.1"/>
    </source>
</evidence>
<keyword evidence="1 3" id="KW-0808">Transferase</keyword>
<sequence length="422" mass="47880">MELYEGDSFVMIANSDKPRNLKIAFVIGLQVPFQGAAWRRIEFFARYLSLKKFNVYVISPRTLYLACSEFAKDRKSESRGRTLFKLITVPLMLHVCKSRLLTSILEVVSSLFSGILLLLIKPKIIVLSIPPHQYLIGTYLASRLSRAKLIVDLRDPIDISYVKHYARYQALKTLMRIARTIEYSALYKASAILYVSEVMAKDLSRTMPPLSMKMHLVPNGADLTVYRPLGKTKMGKPGVFKLFFMGRFLEHINFSVILKALSILKSKHLNVKLYIAGTLDPVLYDEAKKLGVQDSIVYLGLLSANELVTVMNEMDLAVLPYYNDKNYRCSLPAKFYEYIACGLPILVSAPLYFEVARIVRDHGIGIWCPAEDVSCIVNAIMQLYKDRNKLMALAEKCLSFRSGIDRMHSAEKLISIINGFTD</sequence>
<name>A0A7J3Z6K4_9CREN</name>
<dbReference type="EMBL" id="DRYQ01000042">
    <property type="protein sequence ID" value="HHQ50302.1"/>
    <property type="molecule type" value="Genomic_DNA"/>
</dbReference>
<dbReference type="AlphaFoldDB" id="A0A7J3Z6K4"/>
<organism evidence="3">
    <name type="scientific">Ignisphaera aggregans</name>
    <dbReference type="NCBI Taxonomy" id="334771"/>
    <lineage>
        <taxon>Archaea</taxon>
        <taxon>Thermoproteota</taxon>
        <taxon>Thermoprotei</taxon>
        <taxon>Desulfurococcales</taxon>
        <taxon>Desulfurococcaceae</taxon>
        <taxon>Ignisphaera</taxon>
    </lineage>
</organism>
<dbReference type="Pfam" id="PF00534">
    <property type="entry name" value="Glycos_transf_1"/>
    <property type="match status" value="1"/>
</dbReference>